<proteinExistence type="predicted"/>
<evidence type="ECO:0000313" key="1">
    <source>
        <dbReference type="EMBL" id="CDW50698.1"/>
    </source>
</evidence>
<sequence length="41" mass="4917">AFLACKLLCGCSQPKNCFILCLKTCYHYYFILEEKIYKFKE</sequence>
<dbReference type="EMBL" id="HACA01033337">
    <property type="protein sequence ID" value="CDW50698.1"/>
    <property type="molecule type" value="Transcribed_RNA"/>
</dbReference>
<name>A0A0K2VJQ1_LEPSM</name>
<organism evidence="1">
    <name type="scientific">Lepeophtheirus salmonis</name>
    <name type="common">Salmon louse</name>
    <name type="synonym">Caligus salmonis</name>
    <dbReference type="NCBI Taxonomy" id="72036"/>
    <lineage>
        <taxon>Eukaryota</taxon>
        <taxon>Metazoa</taxon>
        <taxon>Ecdysozoa</taxon>
        <taxon>Arthropoda</taxon>
        <taxon>Crustacea</taxon>
        <taxon>Multicrustacea</taxon>
        <taxon>Hexanauplia</taxon>
        <taxon>Copepoda</taxon>
        <taxon>Siphonostomatoida</taxon>
        <taxon>Caligidae</taxon>
        <taxon>Lepeophtheirus</taxon>
    </lineage>
</organism>
<reference evidence="1" key="1">
    <citation type="submission" date="2014-05" db="EMBL/GenBank/DDBJ databases">
        <authorList>
            <person name="Chronopoulou M."/>
        </authorList>
    </citation>
    <scope>NUCLEOTIDE SEQUENCE</scope>
    <source>
        <tissue evidence="1">Whole organism</tissue>
    </source>
</reference>
<accession>A0A0K2VJQ1</accession>
<feature type="non-terminal residue" evidence="1">
    <location>
        <position position="1"/>
    </location>
</feature>
<dbReference type="AlphaFoldDB" id="A0A0K2VJQ1"/>
<protein>
    <submittedName>
        <fullName evidence="1">Uncharacterized protein</fullName>
    </submittedName>
</protein>